<evidence type="ECO:0000313" key="2">
    <source>
        <dbReference type="EMBL" id="MDU0355419.1"/>
    </source>
</evidence>
<reference evidence="2 3" key="1">
    <citation type="submission" date="2023-10" db="EMBL/GenBank/DDBJ databases">
        <title>Glaciecola aquimarina strain GGW-M5 nov., isolated from a coastal seawater.</title>
        <authorList>
            <person name="Bayburt H."/>
            <person name="Kim J.M."/>
            <person name="Choi B.J."/>
            <person name="Jeon C.O."/>
        </authorList>
    </citation>
    <scope>NUCLEOTIDE SEQUENCE [LARGE SCALE GENOMIC DNA]</scope>
    <source>
        <strain evidence="2 3">KCTC 32108</strain>
    </source>
</reference>
<feature type="signal peptide" evidence="1">
    <location>
        <begin position="1"/>
        <end position="21"/>
    </location>
</feature>
<comment type="caution">
    <text evidence="2">The sequence shown here is derived from an EMBL/GenBank/DDBJ whole genome shotgun (WGS) entry which is preliminary data.</text>
</comment>
<evidence type="ECO:0008006" key="4">
    <source>
        <dbReference type="Google" id="ProtNLM"/>
    </source>
</evidence>
<dbReference type="EMBL" id="JAWDIO010000002">
    <property type="protein sequence ID" value="MDU0355419.1"/>
    <property type="molecule type" value="Genomic_DNA"/>
</dbReference>
<evidence type="ECO:0000256" key="1">
    <source>
        <dbReference type="SAM" id="SignalP"/>
    </source>
</evidence>
<organism evidence="2 3">
    <name type="scientific">Paraglaciecola aquimarina</name>
    <dbReference type="NCBI Taxonomy" id="1235557"/>
    <lineage>
        <taxon>Bacteria</taxon>
        <taxon>Pseudomonadati</taxon>
        <taxon>Pseudomonadota</taxon>
        <taxon>Gammaproteobacteria</taxon>
        <taxon>Alteromonadales</taxon>
        <taxon>Alteromonadaceae</taxon>
        <taxon>Paraglaciecola</taxon>
    </lineage>
</organism>
<proteinExistence type="predicted"/>
<dbReference type="RefSeq" id="WP_316026959.1">
    <property type="nucleotide sequence ID" value="NZ_JAWDIO010000002.1"/>
</dbReference>
<keyword evidence="3" id="KW-1185">Reference proteome</keyword>
<protein>
    <recommendedName>
        <fullName evidence="4">Cohesin domain-containing protein</fullName>
    </recommendedName>
</protein>
<keyword evidence="1" id="KW-0732">Signal</keyword>
<gene>
    <name evidence="2" type="ORF">RS130_17250</name>
</gene>
<accession>A0ABU3SZH8</accession>
<name>A0ABU3SZH8_9ALTE</name>
<sequence length="111" mass="12242">MKVLTPFVLVVSLMFANIANANVILSLETAQEYDLPGNVVSVTLMIDELGDYVPLSLSSFDIDITFDSTVFSFAGYSLFNELGNLDAAEALDFSWEEYLPVVLLMSQNLAY</sequence>
<feature type="chain" id="PRO_5045843585" description="Cohesin domain-containing protein" evidence="1">
    <location>
        <begin position="22"/>
        <end position="111"/>
    </location>
</feature>
<evidence type="ECO:0000313" key="3">
    <source>
        <dbReference type="Proteomes" id="UP001247805"/>
    </source>
</evidence>
<dbReference type="Proteomes" id="UP001247805">
    <property type="component" value="Unassembled WGS sequence"/>
</dbReference>